<gene>
    <name evidence="1" type="ORF">KUDE01_004225</name>
</gene>
<dbReference type="Proteomes" id="UP001228049">
    <property type="component" value="Unassembled WGS sequence"/>
</dbReference>
<evidence type="ECO:0000313" key="2">
    <source>
        <dbReference type="Proteomes" id="UP001228049"/>
    </source>
</evidence>
<organism evidence="1 2">
    <name type="scientific">Dissostichus eleginoides</name>
    <name type="common">Patagonian toothfish</name>
    <name type="synonym">Dissostichus amissus</name>
    <dbReference type="NCBI Taxonomy" id="100907"/>
    <lineage>
        <taxon>Eukaryota</taxon>
        <taxon>Metazoa</taxon>
        <taxon>Chordata</taxon>
        <taxon>Craniata</taxon>
        <taxon>Vertebrata</taxon>
        <taxon>Euteleostomi</taxon>
        <taxon>Actinopterygii</taxon>
        <taxon>Neopterygii</taxon>
        <taxon>Teleostei</taxon>
        <taxon>Neoteleostei</taxon>
        <taxon>Acanthomorphata</taxon>
        <taxon>Eupercaria</taxon>
        <taxon>Perciformes</taxon>
        <taxon>Notothenioidei</taxon>
        <taxon>Nototheniidae</taxon>
        <taxon>Dissostichus</taxon>
    </lineage>
</organism>
<accession>A0AAD9CF66</accession>
<protein>
    <submittedName>
        <fullName evidence="1">Dihydroxy-acid dehydratase</fullName>
    </submittedName>
</protein>
<sequence>MGGGSSHVEMITRVLKVYQKTLGDQCVLPDVGIDESLLKYSGYRCTKESSYSMLRRVFGEEKASGVRDTVSECLRRHLTILKNSLLLDQQMSTRGFKIWVNGAAFHVQMLIHEARLNVETGSSDSDYFNAIQVAINVYLLDLDHLLDKYKTYKTCTTAYRDQQYCYLTCGPSECIAYNRETKCSFYMGYDPVIPVMS</sequence>
<evidence type="ECO:0000313" key="1">
    <source>
        <dbReference type="EMBL" id="KAK1901255.1"/>
    </source>
</evidence>
<keyword evidence="2" id="KW-1185">Reference proteome</keyword>
<reference evidence="1" key="1">
    <citation type="submission" date="2023-04" db="EMBL/GenBank/DDBJ databases">
        <title>Chromosome-level genome of Chaenocephalus aceratus.</title>
        <authorList>
            <person name="Park H."/>
        </authorList>
    </citation>
    <scope>NUCLEOTIDE SEQUENCE</scope>
    <source>
        <strain evidence="1">DE</strain>
        <tissue evidence="1">Muscle</tissue>
    </source>
</reference>
<dbReference type="EMBL" id="JASDAP010000006">
    <property type="protein sequence ID" value="KAK1901255.1"/>
    <property type="molecule type" value="Genomic_DNA"/>
</dbReference>
<name>A0AAD9CF66_DISEL</name>
<comment type="caution">
    <text evidence="1">The sequence shown here is derived from an EMBL/GenBank/DDBJ whole genome shotgun (WGS) entry which is preliminary data.</text>
</comment>
<dbReference type="AlphaFoldDB" id="A0AAD9CF66"/>
<proteinExistence type="predicted"/>